<organism evidence="1 2">
    <name type="scientific">Candidatus Hakubella thermalkaliphila</name>
    <dbReference type="NCBI Taxonomy" id="2754717"/>
    <lineage>
        <taxon>Bacteria</taxon>
        <taxon>Bacillati</taxon>
        <taxon>Actinomycetota</taxon>
        <taxon>Actinomycetota incertae sedis</taxon>
        <taxon>Candidatus Hakubellales</taxon>
        <taxon>Candidatus Hakubellaceae</taxon>
        <taxon>Candidatus Hakubella</taxon>
    </lineage>
</organism>
<keyword evidence="1" id="KW-0030">Aminoacyl-tRNA synthetase</keyword>
<dbReference type="EMBL" id="BLSA01000915">
    <property type="protein sequence ID" value="GFP34054.1"/>
    <property type="molecule type" value="Genomic_DNA"/>
</dbReference>
<dbReference type="GO" id="GO:0004821">
    <property type="term" value="F:histidine-tRNA ligase activity"/>
    <property type="evidence" value="ECO:0007669"/>
    <property type="project" value="TreeGrafter"/>
</dbReference>
<keyword evidence="1" id="KW-0436">Ligase</keyword>
<dbReference type="Gene3D" id="3.30.930.10">
    <property type="entry name" value="Bira Bifunctional Protein, Domain 2"/>
    <property type="match status" value="1"/>
</dbReference>
<protein>
    <submittedName>
        <fullName evidence="1">Histidyl-tRNA synthetase</fullName>
    </submittedName>
</protein>
<dbReference type="AlphaFoldDB" id="A0A6V8PQL1"/>
<dbReference type="PANTHER" id="PTHR43707">
    <property type="entry name" value="HISTIDYL-TRNA SYNTHETASE"/>
    <property type="match status" value="1"/>
</dbReference>
<evidence type="ECO:0000313" key="1">
    <source>
        <dbReference type="EMBL" id="GFP34054.1"/>
    </source>
</evidence>
<dbReference type="GO" id="GO:0006427">
    <property type="term" value="P:histidyl-tRNA aminoacylation"/>
    <property type="evidence" value="ECO:0007669"/>
    <property type="project" value="TreeGrafter"/>
</dbReference>
<sequence>RLKMKDLKFEVNSIGCEKCRPDYKKALVNFFSAKVTGLCPDCNRRYMNNPLRILDCKGSACAELRKNSPKITDYLCKECKLHFEEFLSLLNILHITYNINSCMVRGLDYYTRTTFEITSP</sequence>
<dbReference type="GO" id="GO:0005737">
    <property type="term" value="C:cytoplasm"/>
    <property type="evidence" value="ECO:0007669"/>
    <property type="project" value="InterPro"/>
</dbReference>
<dbReference type="PANTHER" id="PTHR43707:SF1">
    <property type="entry name" value="HISTIDINE--TRNA LIGASE, MITOCHONDRIAL-RELATED"/>
    <property type="match status" value="1"/>
</dbReference>
<dbReference type="SUPFAM" id="SSF55681">
    <property type="entry name" value="Class II aaRS and biotin synthetases"/>
    <property type="match status" value="1"/>
</dbReference>
<evidence type="ECO:0000313" key="2">
    <source>
        <dbReference type="Proteomes" id="UP000568877"/>
    </source>
</evidence>
<feature type="non-terminal residue" evidence="1">
    <location>
        <position position="1"/>
    </location>
</feature>
<reference evidence="1 2" key="1">
    <citation type="journal article" date="2020" name="Front. Microbiol.">
        <title>Single-cell genomics of novel Actinobacteria with the Wood-Ljungdahl pathway discovered in a serpentinizing system.</title>
        <authorList>
            <person name="Merino N."/>
            <person name="Kawai M."/>
            <person name="Boyd E.S."/>
            <person name="Colman D.R."/>
            <person name="McGlynn S.E."/>
            <person name="Nealson K.H."/>
            <person name="Kurokawa K."/>
            <person name="Hongoh Y."/>
        </authorList>
    </citation>
    <scope>NUCLEOTIDE SEQUENCE [LARGE SCALE GENOMIC DNA]</scope>
    <source>
        <strain evidence="1 2">S42</strain>
    </source>
</reference>
<comment type="caution">
    <text evidence="1">The sequence shown here is derived from an EMBL/GenBank/DDBJ whole genome shotgun (WGS) entry which is preliminary data.</text>
</comment>
<gene>
    <name evidence="1" type="ORF">HKBW3S42_02394</name>
</gene>
<accession>A0A6V8PQL1</accession>
<proteinExistence type="predicted"/>
<dbReference type="InterPro" id="IPR004516">
    <property type="entry name" value="HisRS/HisZ"/>
</dbReference>
<dbReference type="InterPro" id="IPR045864">
    <property type="entry name" value="aa-tRNA-synth_II/BPL/LPL"/>
</dbReference>
<name>A0A6V8PQL1_9ACTN</name>
<dbReference type="Proteomes" id="UP000568877">
    <property type="component" value="Unassembled WGS sequence"/>
</dbReference>